<dbReference type="RefSeq" id="WP_006784012.1">
    <property type="nucleotide sequence ID" value="NZ_CP053187.1"/>
</dbReference>
<dbReference type="PANTHER" id="PTHR30478">
    <property type="entry name" value="DNA POLYMERASE III SUBUNIT BETA"/>
    <property type="match status" value="1"/>
</dbReference>
<dbReference type="Pfam" id="PF00712">
    <property type="entry name" value="DNA_pol3_beta"/>
    <property type="match status" value="1"/>
</dbReference>
<reference evidence="14 15" key="1">
    <citation type="journal article" date="2019" name="Nat. Med.">
        <title>A library of human gut bacterial isolates paired with longitudinal multiomics data enables mechanistic microbiome research.</title>
        <authorList>
            <person name="Poyet M."/>
            <person name="Groussin M."/>
            <person name="Gibbons S.M."/>
            <person name="Avila-Pacheco J."/>
            <person name="Jiang X."/>
            <person name="Kearney S.M."/>
            <person name="Perrotta A.R."/>
            <person name="Berdy B."/>
            <person name="Zhao S."/>
            <person name="Lieberman T.D."/>
            <person name="Swanson P.K."/>
            <person name="Smith M."/>
            <person name="Roesemann S."/>
            <person name="Alexander J.E."/>
            <person name="Rich S.A."/>
            <person name="Livny J."/>
            <person name="Vlamakis H."/>
            <person name="Clish C."/>
            <person name="Bullock K."/>
            <person name="Deik A."/>
            <person name="Scott J."/>
            <person name="Pierce K.A."/>
            <person name="Xavier R.J."/>
            <person name="Alm E.J."/>
        </authorList>
    </citation>
    <scope>NUCLEOTIDE SEQUENCE [LARGE SCALE GENOMIC DNA]</scope>
    <source>
        <strain evidence="14 15">BIOML-A198</strain>
    </source>
</reference>
<sequence length="378" mass="42471">MKIKVDRQLLLTQLSYISKAIPTKTPLPVLTGIKFVVSDEGLYLTTSDSDITINTFLPLEVNDTQVIQIDAVGSIIIPGKYFIEIIKKLNGDTIEISTFEGNYVTIKCGRSEYTLNGFDVTQYPNIELIKNDDPIHMEKQLLKTIIRQTVFSTANSENRPVLTGVNFRYDADELMCVATDSFRLSKKTVPLNKLHDSFNIVIPGRSLIELSKILDDSHNSVDIYLANNQILFQIGNISFQSRLLDGIYPETKEFVPTTFGIEIKANYHELLNAFDRAALIARDQVSNVVKLNILPEESKLLITAQSPEVGKVEEEVQVEMISGGELRIACSALFIIDALKAINNSDVIMSFNGDMRPFVLRDKYDETTIQLIVPVRME</sequence>
<dbReference type="SUPFAM" id="SSF55979">
    <property type="entry name" value="DNA clamp"/>
    <property type="match status" value="3"/>
</dbReference>
<evidence type="ECO:0000256" key="7">
    <source>
        <dbReference type="ARBA" id="ARBA00022705"/>
    </source>
</evidence>
<evidence type="ECO:0000256" key="8">
    <source>
        <dbReference type="ARBA" id="ARBA00022932"/>
    </source>
</evidence>
<dbReference type="CDD" id="cd00140">
    <property type="entry name" value="beta_clamp"/>
    <property type="match status" value="1"/>
</dbReference>
<dbReference type="InterPro" id="IPR046938">
    <property type="entry name" value="DNA_clamp_sf"/>
</dbReference>
<dbReference type="InterPro" id="IPR001001">
    <property type="entry name" value="DNA_polIII_beta"/>
</dbReference>
<evidence type="ECO:0000256" key="9">
    <source>
        <dbReference type="ARBA" id="ARBA00023125"/>
    </source>
</evidence>
<evidence type="ECO:0000259" key="13">
    <source>
        <dbReference type="Pfam" id="PF02768"/>
    </source>
</evidence>
<dbReference type="PIRSF" id="PIRSF000804">
    <property type="entry name" value="DNA_pol_III_b"/>
    <property type="match status" value="1"/>
</dbReference>
<evidence type="ECO:0000256" key="10">
    <source>
        <dbReference type="PIRNR" id="PIRNR000804"/>
    </source>
</evidence>
<feature type="domain" description="DNA polymerase III beta sliding clamp central" evidence="12">
    <location>
        <begin position="137"/>
        <end position="250"/>
    </location>
</feature>
<feature type="domain" description="DNA polymerase III beta sliding clamp C-terminal" evidence="13">
    <location>
        <begin position="254"/>
        <end position="376"/>
    </location>
</feature>
<dbReference type="EMBL" id="WMQE01000005">
    <property type="protein sequence ID" value="MTK20505.1"/>
    <property type="molecule type" value="Genomic_DNA"/>
</dbReference>
<dbReference type="OrthoDB" id="8421503at2"/>
<dbReference type="InterPro" id="IPR022635">
    <property type="entry name" value="DNA_polIII_beta_C"/>
</dbReference>
<dbReference type="GO" id="GO:0008408">
    <property type="term" value="F:3'-5' exonuclease activity"/>
    <property type="evidence" value="ECO:0007669"/>
    <property type="project" value="InterPro"/>
</dbReference>
<gene>
    <name evidence="14" type="primary">dnaN</name>
    <name evidence="14" type="ORF">GMA92_03515</name>
</gene>
<evidence type="ECO:0000256" key="1">
    <source>
        <dbReference type="ARBA" id="ARBA00004496"/>
    </source>
</evidence>
<comment type="similarity">
    <text evidence="2 10">Belongs to the beta sliding clamp family.</text>
</comment>
<dbReference type="GO" id="GO:0003887">
    <property type="term" value="F:DNA-directed DNA polymerase activity"/>
    <property type="evidence" value="ECO:0007669"/>
    <property type="project" value="UniProtKB-UniRule"/>
</dbReference>
<evidence type="ECO:0000313" key="15">
    <source>
        <dbReference type="Proteomes" id="UP000487649"/>
    </source>
</evidence>
<comment type="caution">
    <text evidence="14">The sequence shown here is derived from an EMBL/GenBank/DDBJ whole genome shotgun (WGS) entry which is preliminary data.</text>
</comment>
<keyword evidence="8 10" id="KW-0239">DNA-directed DNA polymerase</keyword>
<comment type="function">
    <text evidence="10">Confers DNA tethering and processivity to DNA polymerases and other proteins. Acts as a clamp, forming a ring around DNA (a reaction catalyzed by the clamp-loading complex) which diffuses in an ATP-independent manner freely and bidirectionally along dsDNA. Initially characterized for its ability to contact the catalytic subunit of DNA polymerase III (Pol III), a complex, multichain enzyme responsible for most of the replicative synthesis in bacteria; Pol III exhibits 3'-5' exonuclease proofreading activity. The beta chain is required for initiation of replication as well as for processivity of DNA replication.</text>
</comment>
<dbReference type="Gene3D" id="3.70.10.10">
    <property type="match status" value="1"/>
</dbReference>
<dbReference type="Pfam" id="PF02767">
    <property type="entry name" value="DNA_pol3_beta_2"/>
    <property type="match status" value="1"/>
</dbReference>
<organism evidence="14 15">
    <name type="scientific">Turicibacter sanguinis</name>
    <dbReference type="NCBI Taxonomy" id="154288"/>
    <lineage>
        <taxon>Bacteria</taxon>
        <taxon>Bacillati</taxon>
        <taxon>Bacillota</taxon>
        <taxon>Erysipelotrichia</taxon>
        <taxon>Erysipelotrichales</taxon>
        <taxon>Turicibacteraceae</taxon>
        <taxon>Turicibacter</taxon>
    </lineage>
</organism>
<dbReference type="AlphaFoldDB" id="A0A173RXJ4"/>
<dbReference type="GO" id="GO:0003677">
    <property type="term" value="F:DNA binding"/>
    <property type="evidence" value="ECO:0007669"/>
    <property type="project" value="UniProtKB-UniRule"/>
</dbReference>
<evidence type="ECO:0000256" key="3">
    <source>
        <dbReference type="ARBA" id="ARBA00021035"/>
    </source>
</evidence>
<dbReference type="InterPro" id="IPR022637">
    <property type="entry name" value="DNA_polIII_beta_cen"/>
</dbReference>
<protein>
    <recommendedName>
        <fullName evidence="3 10">Beta sliding clamp</fullName>
    </recommendedName>
</protein>
<keyword evidence="9" id="KW-0238">DNA-binding</keyword>
<accession>A0A173RXJ4</accession>
<evidence type="ECO:0000259" key="11">
    <source>
        <dbReference type="Pfam" id="PF00712"/>
    </source>
</evidence>
<dbReference type="Gene3D" id="3.10.150.10">
    <property type="entry name" value="DNA Polymerase III, subunit A, domain 2"/>
    <property type="match status" value="1"/>
</dbReference>
<comment type="subcellular location">
    <subcellularLocation>
        <location evidence="1 10">Cytoplasm</location>
    </subcellularLocation>
</comment>
<dbReference type="NCBIfam" id="TIGR00663">
    <property type="entry name" value="dnan"/>
    <property type="match status" value="1"/>
</dbReference>
<dbReference type="GO" id="GO:0005737">
    <property type="term" value="C:cytoplasm"/>
    <property type="evidence" value="ECO:0007669"/>
    <property type="project" value="UniProtKB-SubCell"/>
</dbReference>
<keyword evidence="5 10" id="KW-0808">Transferase</keyword>
<evidence type="ECO:0000256" key="2">
    <source>
        <dbReference type="ARBA" id="ARBA00010752"/>
    </source>
</evidence>
<keyword evidence="7 10" id="KW-0235">DNA replication</keyword>
<evidence type="ECO:0000256" key="6">
    <source>
        <dbReference type="ARBA" id="ARBA00022695"/>
    </source>
</evidence>
<dbReference type="GO" id="GO:0006271">
    <property type="term" value="P:DNA strand elongation involved in DNA replication"/>
    <property type="evidence" value="ECO:0007669"/>
    <property type="project" value="TreeGrafter"/>
</dbReference>
<dbReference type="PANTHER" id="PTHR30478:SF0">
    <property type="entry name" value="BETA SLIDING CLAMP"/>
    <property type="match status" value="1"/>
</dbReference>
<dbReference type="Proteomes" id="UP000487649">
    <property type="component" value="Unassembled WGS sequence"/>
</dbReference>
<comment type="subunit">
    <text evidence="10">Forms a ring-shaped head-to-tail homodimer around DNA.</text>
</comment>
<dbReference type="GeneID" id="60058251"/>
<dbReference type="Pfam" id="PF02768">
    <property type="entry name" value="DNA_pol3_beta_3"/>
    <property type="match status" value="1"/>
</dbReference>
<dbReference type="GO" id="GO:0009360">
    <property type="term" value="C:DNA polymerase III complex"/>
    <property type="evidence" value="ECO:0007669"/>
    <property type="project" value="InterPro"/>
</dbReference>
<name>A0A173RXJ4_9FIRM</name>
<feature type="domain" description="DNA polymerase III beta sliding clamp N-terminal" evidence="11">
    <location>
        <begin position="1"/>
        <end position="126"/>
    </location>
</feature>
<proteinExistence type="inferred from homology"/>
<evidence type="ECO:0000313" key="14">
    <source>
        <dbReference type="EMBL" id="MTK20505.1"/>
    </source>
</evidence>
<evidence type="ECO:0000256" key="5">
    <source>
        <dbReference type="ARBA" id="ARBA00022679"/>
    </source>
</evidence>
<evidence type="ECO:0000259" key="12">
    <source>
        <dbReference type="Pfam" id="PF02767"/>
    </source>
</evidence>
<dbReference type="InterPro" id="IPR022634">
    <property type="entry name" value="DNA_polIII_beta_N"/>
</dbReference>
<keyword evidence="6 10" id="KW-0548">Nucleotidyltransferase</keyword>
<keyword evidence="4 10" id="KW-0963">Cytoplasm</keyword>
<dbReference type="SMART" id="SM00480">
    <property type="entry name" value="POL3Bc"/>
    <property type="match status" value="1"/>
</dbReference>
<evidence type="ECO:0000256" key="4">
    <source>
        <dbReference type="ARBA" id="ARBA00022490"/>
    </source>
</evidence>